<evidence type="ECO:0000256" key="4">
    <source>
        <dbReference type="SAM" id="Coils"/>
    </source>
</evidence>
<evidence type="ECO:0000256" key="1">
    <source>
        <dbReference type="ARBA" id="ARBA00022574"/>
    </source>
</evidence>
<keyword evidence="1 3" id="KW-0853">WD repeat</keyword>
<sequence length="1460" mass="169152">MELQTMLTKRKQKKQNQNETNLRSRINKDNYETNFQDSDNERSFSNNANITKDTEEFFPTFNTDNKSKLFVNTDSMNSSEFTSKSMDVVVDIHQECEKEKLHSDDVEQDESSNKKNSFLTECRNVKAFSKTNTIHERKIDRSKVNSKHQNFPRDDDDIKVVDSLDLIEEFREPLIERENEKKIQSATSNKSSKKNISRLSVEGKSCGRKQWFKSKDEIEEVRKPTRKRWSKDNTVIRLPEARSSSWTIISPESASSKFIHQRSEKPSPKRTLSGLDNEAFDSEEILTIETDYNRDNPKIKMIHSVEELELSTFDSQSLRDSSSYENKCFKETAITIEDINESANVDSERSEIQRKNATSDTERVDNFNHDDVSLKGGTNRGLISKRKSFVEKNDKGVSDHLNSSQSSEEIVARSDDRLSEELSRKNDRFLVKSNRKHFIDKENSASASEDENLDENRLRQSALCSATTSEDDFNETRSREIHDNAKLERSDTKRKKSKFRTEHRSQRKDEKRFRKSISAHTPSIDVEEDSKKKKKRKKKNNVKYISVTIHRTDMLEIDYVTKHPMVKVHIVKAENGKYLKSEHGASTYLQPIITGKFDFKENKSIVPVWEEELIFENDFKEILKIDNEQVVILFEIVDLLSHEACWYKVAWAFLKPVGQNEVLHIDKKVRLQLYKPRKNSHKFDRFHTCEVYTWWKSNVREKYPSSLFVTVKSIDPPKLESVFYRQLSLRDVSNIRNESQRMSVQTSESINLPKWTRLAAQSCKIPNEIFFETDIGENGCFYVAYSNNGKYLACCFSEEHDYPIIVYEVEGKKIHVRFSGHKTFVYCLNWSNNDNYLLSVSSDQTARIWDIQNQIVEYIEMMPHPSYVYCGKFDPENSSIVATGCYDRIARIWMRDKKLKNWDLSQELEGHEGFVNAMYFQKNSNLLTADSVGIIIIWMLKKSRKISKKEWHISRKIKVREIDGIIINTIILHPLESRLLVHSRDNGLKMLDLATGVVLQKYNELNNQRIQSTACISPCGNLIFCGGEDSSLNVWNLETGNLLARYTFDRHYRAVTCVDYHPYDHVLAFSTFGSPAPVRILRFNKDATGENIGLKMMETIENAMNNNDISMRFLNTSVSKEMSKEKLRSSNTKKIIEEASQSCRSLQSSQSYNSSFLKLPDNVLLEKDKYNDTICNNTKTKLQLLNETGQTMKNRSANRLYNIIEKIDRILSNTSKSSGDIESGKNFVLLQESSESKLLTSLNENIEKQKKKLRKNKSAYLSIEDKSSSYIESSATSSDKPKVVECYTIQNERLTDCNMKKRSKSAKEIRSSNTFKDDISKTFSDSATNYQKIKVHDEVTKFSPQENIEPDFTIKENDKKSITYYKNSLLKKDDSDSTDSTGTYIVEKNDIKDNDKDLMKMFENKNLVLNSTESEVSVKHSESDTSIPSNATFIIENEISVSKPKKNKYKYKNPIFITII</sequence>
<dbReference type="Gene3D" id="2.130.10.10">
    <property type="entry name" value="YVTN repeat-like/Quinoprotein amine dehydrogenase"/>
    <property type="match status" value="1"/>
</dbReference>
<dbReference type="Pfam" id="PF00400">
    <property type="entry name" value="WD40"/>
    <property type="match status" value="3"/>
</dbReference>
<feature type="compositionally biased region" description="Polar residues" evidence="5">
    <location>
        <begin position="15"/>
        <end position="24"/>
    </location>
</feature>
<dbReference type="SUPFAM" id="SSF50978">
    <property type="entry name" value="WD40 repeat-like"/>
    <property type="match status" value="1"/>
</dbReference>
<evidence type="ECO:0000313" key="6">
    <source>
        <dbReference type="EMBL" id="KAF3430018.1"/>
    </source>
</evidence>
<feature type="region of interest" description="Disordered" evidence="5">
    <location>
        <begin position="345"/>
        <end position="379"/>
    </location>
</feature>
<accession>A0A833WF62</accession>
<feature type="compositionally biased region" description="Basic and acidic residues" evidence="5">
    <location>
        <begin position="360"/>
        <end position="373"/>
    </location>
</feature>
<keyword evidence="4" id="KW-0175">Coiled coil</keyword>
<dbReference type="PANTHER" id="PTHR44499:SF1">
    <property type="entry name" value="JOUBERIN"/>
    <property type="match status" value="1"/>
</dbReference>
<organism evidence="6 7">
    <name type="scientific">Frieseomelitta varia</name>
    <dbReference type="NCBI Taxonomy" id="561572"/>
    <lineage>
        <taxon>Eukaryota</taxon>
        <taxon>Metazoa</taxon>
        <taxon>Ecdysozoa</taxon>
        <taxon>Arthropoda</taxon>
        <taxon>Hexapoda</taxon>
        <taxon>Insecta</taxon>
        <taxon>Pterygota</taxon>
        <taxon>Neoptera</taxon>
        <taxon>Endopterygota</taxon>
        <taxon>Hymenoptera</taxon>
        <taxon>Apocrita</taxon>
        <taxon>Aculeata</taxon>
        <taxon>Apoidea</taxon>
        <taxon>Anthophila</taxon>
        <taxon>Apidae</taxon>
        <taxon>Frieseomelitta</taxon>
    </lineage>
</organism>
<feature type="compositionally biased region" description="Basic and acidic residues" evidence="5">
    <location>
        <begin position="474"/>
        <end position="491"/>
    </location>
</feature>
<feature type="compositionally biased region" description="Polar residues" evidence="5">
    <location>
        <begin position="32"/>
        <end position="46"/>
    </location>
</feature>
<proteinExistence type="predicted"/>
<dbReference type="GO" id="GO:0044458">
    <property type="term" value="P:motile cilium assembly"/>
    <property type="evidence" value="ECO:0007669"/>
    <property type="project" value="TreeGrafter"/>
</dbReference>
<dbReference type="InterPro" id="IPR001680">
    <property type="entry name" value="WD40_rpt"/>
</dbReference>
<feature type="repeat" description="WD" evidence="3">
    <location>
        <begin position="1017"/>
        <end position="1045"/>
    </location>
</feature>
<feature type="region of interest" description="Disordered" evidence="5">
    <location>
        <begin position="394"/>
        <end position="418"/>
    </location>
</feature>
<dbReference type="Proteomes" id="UP000655588">
    <property type="component" value="Unassembled WGS sequence"/>
</dbReference>
<feature type="coiled-coil region" evidence="4">
    <location>
        <begin position="1236"/>
        <end position="1263"/>
    </location>
</feature>
<dbReference type="SMART" id="SM00320">
    <property type="entry name" value="WD40"/>
    <property type="match status" value="5"/>
</dbReference>
<keyword evidence="2" id="KW-0677">Repeat</keyword>
<dbReference type="PROSITE" id="PS00678">
    <property type="entry name" value="WD_REPEATS_1"/>
    <property type="match status" value="1"/>
</dbReference>
<dbReference type="InterPro" id="IPR019775">
    <property type="entry name" value="WD40_repeat_CS"/>
</dbReference>
<dbReference type="InterPro" id="IPR015943">
    <property type="entry name" value="WD40/YVTN_repeat-like_dom_sf"/>
</dbReference>
<dbReference type="PROSITE" id="PS50082">
    <property type="entry name" value="WD_REPEATS_2"/>
    <property type="match status" value="2"/>
</dbReference>
<feature type="compositionally biased region" description="Basic and acidic residues" evidence="5">
    <location>
        <begin position="499"/>
        <end position="512"/>
    </location>
</feature>
<evidence type="ECO:0000256" key="3">
    <source>
        <dbReference type="PROSITE-ProRule" id="PRU00221"/>
    </source>
</evidence>
<dbReference type="PANTHER" id="PTHR44499">
    <property type="entry name" value="JOUBERIN"/>
    <property type="match status" value="1"/>
</dbReference>
<dbReference type="EMBL" id="WNWW01000135">
    <property type="protein sequence ID" value="KAF3430018.1"/>
    <property type="molecule type" value="Genomic_DNA"/>
</dbReference>
<feature type="region of interest" description="Disordered" evidence="5">
    <location>
        <begin position="1"/>
        <end position="46"/>
    </location>
</feature>
<name>A0A833WF62_9HYME</name>
<dbReference type="PROSITE" id="PS50294">
    <property type="entry name" value="WD_REPEATS_REGION"/>
    <property type="match status" value="1"/>
</dbReference>
<evidence type="ECO:0000256" key="5">
    <source>
        <dbReference type="SAM" id="MobiDB-lite"/>
    </source>
</evidence>
<dbReference type="InterPro" id="IPR036322">
    <property type="entry name" value="WD40_repeat_dom_sf"/>
</dbReference>
<feature type="region of interest" description="Disordered" evidence="5">
    <location>
        <begin position="181"/>
        <end position="201"/>
    </location>
</feature>
<protein>
    <recommendedName>
        <fullName evidence="8">Jouberin</fullName>
    </recommendedName>
</protein>
<feature type="repeat" description="WD" evidence="3">
    <location>
        <begin position="818"/>
        <end position="853"/>
    </location>
</feature>
<comment type="caution">
    <text evidence="6">The sequence shown here is derived from an EMBL/GenBank/DDBJ whole genome shotgun (WGS) entry which is preliminary data.</text>
</comment>
<reference evidence="6" key="1">
    <citation type="submission" date="2019-11" db="EMBL/GenBank/DDBJ databases">
        <title>The nuclear and mitochondrial genomes of Frieseomelitta varia - a highly eusocial stingless bee (Meliponini) with a permanently sterile worker caste.</title>
        <authorList>
            <person name="Freitas F.C.P."/>
            <person name="Lourenco A.P."/>
            <person name="Nunes F.M.F."/>
            <person name="Paschoal A.R."/>
            <person name="Abreu F.C.P."/>
            <person name="Barbin F.O."/>
            <person name="Bataglia L."/>
            <person name="Cardoso-Junior C.A.M."/>
            <person name="Cervoni M.S."/>
            <person name="Silva S.R."/>
            <person name="Dalarmi F."/>
            <person name="Del Lama M.A."/>
            <person name="Depintor T.S."/>
            <person name="Ferreira K.M."/>
            <person name="Goria P.S."/>
            <person name="Jaskot M.C."/>
            <person name="Lago D.C."/>
            <person name="Luna-Lucena D."/>
            <person name="Moda L.M."/>
            <person name="Nascimento L."/>
            <person name="Pedrino M."/>
            <person name="Rabico F.O."/>
            <person name="Sanches F.C."/>
            <person name="Santos D.E."/>
            <person name="Santos C.G."/>
            <person name="Vieira J."/>
            <person name="Lopes T.F."/>
            <person name="Barchuk A.R."/>
            <person name="Hartfelder K."/>
            <person name="Simoes Z.L.P."/>
            <person name="Bitondi M.M.G."/>
            <person name="Pinheiro D.G."/>
        </authorList>
    </citation>
    <scope>NUCLEOTIDE SEQUENCE</scope>
    <source>
        <strain evidence="6">USP_RPSP 00005682</strain>
        <tissue evidence="6">Whole individual</tissue>
    </source>
</reference>
<keyword evidence="7" id="KW-1185">Reference proteome</keyword>
<evidence type="ECO:0000313" key="7">
    <source>
        <dbReference type="Proteomes" id="UP000655588"/>
    </source>
</evidence>
<evidence type="ECO:0008006" key="8">
    <source>
        <dbReference type="Google" id="ProtNLM"/>
    </source>
</evidence>
<dbReference type="InterPro" id="IPR052803">
    <property type="entry name" value="Cilium-Associated_Jouberin"/>
</dbReference>
<evidence type="ECO:0000256" key="2">
    <source>
        <dbReference type="ARBA" id="ARBA00022737"/>
    </source>
</evidence>
<feature type="region of interest" description="Disordered" evidence="5">
    <location>
        <begin position="465"/>
        <end position="537"/>
    </location>
</feature>
<dbReference type="GO" id="GO:0036064">
    <property type="term" value="C:ciliary basal body"/>
    <property type="evidence" value="ECO:0007669"/>
    <property type="project" value="TreeGrafter"/>
</dbReference>
<gene>
    <name evidence="6" type="ORF">E2986_03972</name>
</gene>